<organism evidence="1 2">
    <name type="scientific">Phaseolus coccineus</name>
    <name type="common">Scarlet runner bean</name>
    <name type="synonym">Phaseolus multiflorus</name>
    <dbReference type="NCBI Taxonomy" id="3886"/>
    <lineage>
        <taxon>Eukaryota</taxon>
        <taxon>Viridiplantae</taxon>
        <taxon>Streptophyta</taxon>
        <taxon>Embryophyta</taxon>
        <taxon>Tracheophyta</taxon>
        <taxon>Spermatophyta</taxon>
        <taxon>Magnoliopsida</taxon>
        <taxon>eudicotyledons</taxon>
        <taxon>Gunneridae</taxon>
        <taxon>Pentapetalae</taxon>
        <taxon>rosids</taxon>
        <taxon>fabids</taxon>
        <taxon>Fabales</taxon>
        <taxon>Fabaceae</taxon>
        <taxon>Papilionoideae</taxon>
        <taxon>50 kb inversion clade</taxon>
        <taxon>NPAAA clade</taxon>
        <taxon>indigoferoid/millettioid clade</taxon>
        <taxon>Phaseoleae</taxon>
        <taxon>Phaseolus</taxon>
    </lineage>
</organism>
<name>A0AAN9M1X2_PHACN</name>
<accession>A0AAN9M1X2</accession>
<keyword evidence="2" id="KW-1185">Reference proteome</keyword>
<dbReference type="Proteomes" id="UP001374584">
    <property type="component" value="Unassembled WGS sequence"/>
</dbReference>
<dbReference type="AlphaFoldDB" id="A0AAN9M1X2"/>
<evidence type="ECO:0000313" key="2">
    <source>
        <dbReference type="Proteomes" id="UP001374584"/>
    </source>
</evidence>
<protein>
    <submittedName>
        <fullName evidence="1">Uncharacterized protein</fullName>
    </submittedName>
</protein>
<dbReference type="EMBL" id="JAYMYR010000008">
    <property type="protein sequence ID" value="KAK7346229.1"/>
    <property type="molecule type" value="Genomic_DNA"/>
</dbReference>
<evidence type="ECO:0000313" key="1">
    <source>
        <dbReference type="EMBL" id="KAK7346229.1"/>
    </source>
</evidence>
<comment type="caution">
    <text evidence="1">The sequence shown here is derived from an EMBL/GenBank/DDBJ whole genome shotgun (WGS) entry which is preliminary data.</text>
</comment>
<gene>
    <name evidence="1" type="ORF">VNO80_20744</name>
</gene>
<reference evidence="1 2" key="1">
    <citation type="submission" date="2024-01" db="EMBL/GenBank/DDBJ databases">
        <title>The genomes of 5 underutilized Papilionoideae crops provide insights into root nodulation and disease resistanc.</title>
        <authorList>
            <person name="Jiang F."/>
        </authorList>
    </citation>
    <scope>NUCLEOTIDE SEQUENCE [LARGE SCALE GENOMIC DNA]</scope>
    <source>
        <strain evidence="1">JINMINGXINNONG_FW02</strain>
        <tissue evidence="1">Leaves</tissue>
    </source>
</reference>
<proteinExistence type="predicted"/>
<sequence>MILVLLCSAPKLNPHHQEKNPLLRSCNTARGIHDTPAVSFKIPAPDLVESGTKGYLSESNPRGPFFKVEVEFHHRKVEWVKAC</sequence>